<accession>A0A085VP23</accession>
<dbReference type="Pfam" id="PF04014">
    <property type="entry name" value="MazE_antitoxin"/>
    <property type="match status" value="1"/>
</dbReference>
<sequence length="80" mass="8446">MVAATVTSKGQITIPAQVRASLGLDTGDRIEFVDIGNGKFAIMAATHSVRDLKGLIRKPAKPISIEDMNLAIEAQGAKAR</sequence>
<dbReference type="RefSeq" id="WP_032626586.1">
    <property type="nucleotide sequence ID" value="NZ_JPQU01000020.1"/>
</dbReference>
<dbReference type="AlphaFoldDB" id="A0A085VP23"/>
<dbReference type="OrthoDB" id="9809003at2"/>
<name>A0A085VP23_PSESX</name>
<keyword evidence="1" id="KW-0238">DNA-binding</keyword>
<dbReference type="InterPro" id="IPR007159">
    <property type="entry name" value="SpoVT-AbrB_dom"/>
</dbReference>
<dbReference type="InterPro" id="IPR037914">
    <property type="entry name" value="SpoVT-AbrB_sf"/>
</dbReference>
<reference evidence="3 4" key="1">
    <citation type="submission" date="2014-07" db="EMBL/GenBank/DDBJ databases">
        <title>Draft Genome Sequences of Environmental Pseudomonas syringae strains.</title>
        <authorList>
            <person name="Baltrus D.A."/>
            <person name="Berge O."/>
            <person name="Morris C."/>
        </authorList>
    </citation>
    <scope>NUCLEOTIDE SEQUENCE [LARGE SCALE GENOMIC DNA]</scope>
    <source>
        <strain evidence="3 4">GAW0119</strain>
    </source>
</reference>
<protein>
    <submittedName>
        <fullName evidence="3">AbrB family transcriptional regulator</fullName>
    </submittedName>
</protein>
<evidence type="ECO:0000313" key="4">
    <source>
        <dbReference type="Proteomes" id="UP000028631"/>
    </source>
</evidence>
<evidence type="ECO:0000259" key="2">
    <source>
        <dbReference type="PROSITE" id="PS51740"/>
    </source>
</evidence>
<gene>
    <name evidence="3" type="ORF">IV01_04835</name>
</gene>
<keyword evidence="4" id="KW-1185">Reference proteome</keyword>
<organism evidence="3 4">
    <name type="scientific">Pseudomonas syringae</name>
    <dbReference type="NCBI Taxonomy" id="317"/>
    <lineage>
        <taxon>Bacteria</taxon>
        <taxon>Pseudomonadati</taxon>
        <taxon>Pseudomonadota</taxon>
        <taxon>Gammaproteobacteria</taxon>
        <taxon>Pseudomonadales</taxon>
        <taxon>Pseudomonadaceae</taxon>
        <taxon>Pseudomonas</taxon>
    </lineage>
</organism>
<dbReference type="GO" id="GO:0003677">
    <property type="term" value="F:DNA binding"/>
    <property type="evidence" value="ECO:0007669"/>
    <property type="project" value="UniProtKB-UniRule"/>
</dbReference>
<dbReference type="Gene3D" id="2.10.260.10">
    <property type="match status" value="1"/>
</dbReference>
<dbReference type="SMART" id="SM00966">
    <property type="entry name" value="SpoVT_AbrB"/>
    <property type="match status" value="1"/>
</dbReference>
<proteinExistence type="predicted"/>
<dbReference type="PATRIC" id="fig|317.175.peg.1018"/>
<evidence type="ECO:0000256" key="1">
    <source>
        <dbReference type="PROSITE-ProRule" id="PRU01076"/>
    </source>
</evidence>
<dbReference type="PROSITE" id="PS51740">
    <property type="entry name" value="SPOVT_ABRB"/>
    <property type="match status" value="1"/>
</dbReference>
<comment type="caution">
    <text evidence="3">The sequence shown here is derived from an EMBL/GenBank/DDBJ whole genome shotgun (WGS) entry which is preliminary data.</text>
</comment>
<evidence type="ECO:0000313" key="3">
    <source>
        <dbReference type="EMBL" id="KFE57186.1"/>
    </source>
</evidence>
<dbReference type="Proteomes" id="UP000028631">
    <property type="component" value="Unassembled WGS sequence"/>
</dbReference>
<feature type="domain" description="SpoVT-AbrB" evidence="2">
    <location>
        <begin position="1"/>
        <end position="47"/>
    </location>
</feature>
<dbReference type="SUPFAM" id="SSF89447">
    <property type="entry name" value="AbrB/MazE/MraZ-like"/>
    <property type="match status" value="1"/>
</dbReference>
<dbReference type="EMBL" id="JPQU01000020">
    <property type="protein sequence ID" value="KFE57186.1"/>
    <property type="molecule type" value="Genomic_DNA"/>
</dbReference>
<dbReference type="NCBIfam" id="TIGR01439">
    <property type="entry name" value="lp_hng_hel_AbrB"/>
    <property type="match status" value="1"/>
</dbReference>